<dbReference type="InterPro" id="IPR023996">
    <property type="entry name" value="TonB-dep_OMP_SusC/RagA"/>
</dbReference>
<dbReference type="Gene3D" id="2.170.130.10">
    <property type="entry name" value="TonB-dependent receptor, plug domain"/>
    <property type="match status" value="1"/>
</dbReference>
<gene>
    <name evidence="4" type="ORF">IPZ78_11685</name>
</gene>
<dbReference type="InterPro" id="IPR008969">
    <property type="entry name" value="CarboxyPept-like_regulatory"/>
</dbReference>
<keyword evidence="5" id="KW-1185">Reference proteome</keyword>
<dbReference type="InterPro" id="IPR039426">
    <property type="entry name" value="TonB-dep_rcpt-like"/>
</dbReference>
<dbReference type="Proteomes" id="UP001165302">
    <property type="component" value="Unassembled WGS sequence"/>
</dbReference>
<keyword evidence="1" id="KW-1134">Transmembrane beta strand</keyword>
<accession>A0ABS7Z6N1</accession>
<keyword evidence="1" id="KW-0472">Membrane</keyword>
<feature type="domain" description="TonB-dependent receptor plug" evidence="3">
    <location>
        <begin position="115"/>
        <end position="248"/>
    </location>
</feature>
<protein>
    <submittedName>
        <fullName evidence="4">SusC/RagA family TonB-linked outer membrane protein</fullName>
    </submittedName>
</protein>
<dbReference type="NCBIfam" id="TIGR04057">
    <property type="entry name" value="SusC_RagA_signa"/>
    <property type="match status" value="1"/>
</dbReference>
<comment type="subcellular location">
    <subcellularLocation>
        <location evidence="1">Cell outer membrane</location>
        <topology evidence="1">Multi-pass membrane protein</topology>
    </subcellularLocation>
</comment>
<dbReference type="NCBIfam" id="TIGR04056">
    <property type="entry name" value="OMP_RagA_SusC"/>
    <property type="match status" value="1"/>
</dbReference>
<keyword evidence="1" id="KW-0812">Transmembrane</keyword>
<comment type="caution">
    <text evidence="4">The sequence shown here is derived from an EMBL/GenBank/DDBJ whole genome shotgun (WGS) entry which is preliminary data.</text>
</comment>
<dbReference type="InterPro" id="IPR023997">
    <property type="entry name" value="TonB-dep_OMP_SusC/RagA_CS"/>
</dbReference>
<dbReference type="Pfam" id="PF07715">
    <property type="entry name" value="Plug"/>
    <property type="match status" value="1"/>
</dbReference>
<proteinExistence type="inferred from homology"/>
<evidence type="ECO:0000259" key="3">
    <source>
        <dbReference type="Pfam" id="PF07715"/>
    </source>
</evidence>
<evidence type="ECO:0000256" key="2">
    <source>
        <dbReference type="SAM" id="SignalP"/>
    </source>
</evidence>
<organism evidence="4 5">
    <name type="scientific">Sphingobacterium bovistauri</name>
    <dbReference type="NCBI Taxonomy" id="2781959"/>
    <lineage>
        <taxon>Bacteria</taxon>
        <taxon>Pseudomonadati</taxon>
        <taxon>Bacteroidota</taxon>
        <taxon>Sphingobacteriia</taxon>
        <taxon>Sphingobacteriales</taxon>
        <taxon>Sphingobacteriaceae</taxon>
        <taxon>Sphingobacterium</taxon>
    </lineage>
</organism>
<evidence type="ECO:0000313" key="5">
    <source>
        <dbReference type="Proteomes" id="UP001165302"/>
    </source>
</evidence>
<reference evidence="4" key="1">
    <citation type="submission" date="2020-10" db="EMBL/GenBank/DDBJ databases">
        <authorList>
            <person name="Lu T."/>
            <person name="Wang Q."/>
            <person name="Han X."/>
        </authorList>
    </citation>
    <scope>NUCLEOTIDE SEQUENCE</scope>
    <source>
        <strain evidence="4">WQ 366</strain>
    </source>
</reference>
<evidence type="ECO:0000313" key="4">
    <source>
        <dbReference type="EMBL" id="MCA5005812.1"/>
    </source>
</evidence>
<dbReference type="SUPFAM" id="SSF56935">
    <property type="entry name" value="Porins"/>
    <property type="match status" value="1"/>
</dbReference>
<keyword evidence="1" id="KW-0998">Cell outer membrane</keyword>
<dbReference type="PROSITE" id="PS52016">
    <property type="entry name" value="TONB_DEPENDENT_REC_3"/>
    <property type="match status" value="1"/>
</dbReference>
<keyword evidence="2" id="KW-0732">Signal</keyword>
<dbReference type="EMBL" id="JADEYP010000022">
    <property type="protein sequence ID" value="MCA5005812.1"/>
    <property type="molecule type" value="Genomic_DNA"/>
</dbReference>
<dbReference type="SUPFAM" id="SSF49464">
    <property type="entry name" value="Carboxypeptidase regulatory domain-like"/>
    <property type="match status" value="1"/>
</dbReference>
<dbReference type="InterPro" id="IPR037066">
    <property type="entry name" value="Plug_dom_sf"/>
</dbReference>
<keyword evidence="1" id="KW-0813">Transport</keyword>
<name>A0ABS7Z6N1_9SPHI</name>
<feature type="chain" id="PRO_5047252749" evidence="2">
    <location>
        <begin position="21"/>
        <end position="1050"/>
    </location>
</feature>
<sequence>MKRFKILFFMLNFLVMYSFAQEITITGEVRSSSGGTLQGVTISNNTTKRVLGTTNVQGQFSLKTNTGDKLLFRVIGHDNSTIEVTAGKTRYTVTLRESSTEIEETVVVGYQARKKETLTGSAVTISGKEIQDVPVANFTDLLQGKVPGMNVQLNNGTPGMRGSVAIRGISTLNVQGSGDNAFLTPTSPLYVIDGVPIDEGTNYEYGFQTAGPGISPIAMIPVEDIEDVTILKDAQATALYGSKGAYGVILVRTKRGKSKIPIVQYVGQMFVNTPPNLRQVLGGTFERRSRINQILQNDTSYNSAIDLINSTPLLSDSLNAFFNNSTDWQSYFYRTTMNTSHSVNISGGDQTFNYKIAPGYYGERGIVENTGFTRYSIPMNMQYRPSDRFRMFVNLSPSVAKNSTGSGNAFRQTGVANSANTSSLAPAPSLFSGSVDALAALSMKNDNKTGNLNSQVEMEYSPFNGLRLSTTLSYNFKVANQDRFLPEALNSNTSEVYAYNDRLNTLYNRNMISYTKELGEKHILSAYVFNESEVSKYQADVMQLPGTPNDQITSGLSYLTAFGLGGTLKGLYERKTLGYAGNFTYNYDSKYILEFSYRLDGTSTTGSANPWSNLPSIGARWNFKNESFLADWESLDYGMIRGSWGKNIIPSGTIYDVYGLYVSDFETYNSQPSVTLDMDKIPNISLLPQTTTMLNGAIEFGFKNGLTFLYENYYKQSDQILRTKKIANINAFGNVNTNETSLVNMGHEFIIGYRPRKSGDWSYSLNLNGAFNRDYAAALPDDVRQLLLQDNSVYKQSILYRLGINALSNVLLHYRGVYETDDQVPINPLTGLRYRVGGSLADERFFQAGDPIWTDLNGDYILDEKDFVTVGNSQPVFTGGFNAFVQFKNWSLNSQFFMTFKRDVLNNALADRLRNYSDPAGFSQNGPGALVPIDDLDIWSPTNTNSYFPNIYGFRRNGFIDPFRYDQTLFQEDGSYFKFTTATLSYNFDREMLSKRLGITSARVYFSANNILTISKYSGPDPELVSALGRDSSAGYPNRRSYTVGFNVQF</sequence>
<feature type="signal peptide" evidence="2">
    <location>
        <begin position="1"/>
        <end position="20"/>
    </location>
</feature>
<comment type="similarity">
    <text evidence="1">Belongs to the TonB-dependent receptor family.</text>
</comment>
<dbReference type="InterPro" id="IPR012910">
    <property type="entry name" value="Plug_dom"/>
</dbReference>
<evidence type="ECO:0000256" key="1">
    <source>
        <dbReference type="PROSITE-ProRule" id="PRU01360"/>
    </source>
</evidence>